<name>A0ABU1UFA6_9MICC</name>
<dbReference type="Proteomes" id="UP001252243">
    <property type="component" value="Unassembled WGS sequence"/>
</dbReference>
<keyword evidence="2" id="KW-0326">Glycosidase</keyword>
<evidence type="ECO:0000259" key="3">
    <source>
        <dbReference type="Pfam" id="PF01156"/>
    </source>
</evidence>
<dbReference type="InterPro" id="IPR036452">
    <property type="entry name" value="Ribo_hydro-like"/>
</dbReference>
<accession>A0ABU1UFA6</accession>
<dbReference type="Pfam" id="PF01156">
    <property type="entry name" value="IU_nuc_hydro"/>
    <property type="match status" value="1"/>
</dbReference>
<dbReference type="RefSeq" id="WP_310059376.1">
    <property type="nucleotide sequence ID" value="NZ_JAVDVQ010000015.1"/>
</dbReference>
<keyword evidence="5" id="KW-1185">Reference proteome</keyword>
<evidence type="ECO:0000256" key="2">
    <source>
        <dbReference type="ARBA" id="ARBA00023295"/>
    </source>
</evidence>
<comment type="caution">
    <text evidence="4">The sequence shown here is derived from an EMBL/GenBank/DDBJ whole genome shotgun (WGS) entry which is preliminary data.</text>
</comment>
<evidence type="ECO:0000313" key="4">
    <source>
        <dbReference type="EMBL" id="MDR7083883.1"/>
    </source>
</evidence>
<proteinExistence type="predicted"/>
<keyword evidence="1" id="KW-0378">Hydrolase</keyword>
<organism evidence="4 5">
    <name type="scientific">Arthrobacter ginsengisoli</name>
    <dbReference type="NCBI Taxonomy" id="1356565"/>
    <lineage>
        <taxon>Bacteria</taxon>
        <taxon>Bacillati</taxon>
        <taxon>Actinomycetota</taxon>
        <taxon>Actinomycetes</taxon>
        <taxon>Micrococcales</taxon>
        <taxon>Micrococcaceae</taxon>
        <taxon>Arthrobacter</taxon>
    </lineage>
</organism>
<dbReference type="InterPro" id="IPR001910">
    <property type="entry name" value="Inosine/uridine_hydrolase_dom"/>
</dbReference>
<dbReference type="InterPro" id="IPR023186">
    <property type="entry name" value="IUNH"/>
</dbReference>
<dbReference type="SUPFAM" id="SSF53590">
    <property type="entry name" value="Nucleoside hydrolase"/>
    <property type="match status" value="1"/>
</dbReference>
<dbReference type="Gene3D" id="3.90.245.10">
    <property type="entry name" value="Ribonucleoside hydrolase-like"/>
    <property type="match status" value="1"/>
</dbReference>
<sequence>MDRRQMDRPGVPAPPQTILMDVDTGIDDALALVYLLSRPEVHLQAITCTAGNVGARQVALNNLALLQLCGRPGVEVAIGAEAPLEIPLVTTKETHGPQGIGYAVLPAPARRISPRHAVDVWVEEVRAHPGEITGLVTGPLTNFALALRREPELPRLLKGLVIMGGSFNYQGNTTPTAEWNVSVDPHAAREVFAAYRGLPADKLPLLCALETTERIELLPLHLRRLGEAAGAGPELVLPEQPDGLRSTSASPLVACLSDAIRFYMEFHRLHGQGYVAHMHDAFAACAAVGRTPFTARLATVDVETGSPLLIGTTVADFRGLWGLPPNARIVASNNPEQCFEELISSVGALARRSMSAGPPAPG</sequence>
<protein>
    <submittedName>
        <fullName evidence="4">Inosine-uridine nucleoside N-ribohydrolase</fullName>
    </submittedName>
</protein>
<reference evidence="4 5" key="1">
    <citation type="submission" date="2023-07" db="EMBL/GenBank/DDBJ databases">
        <title>Sorghum-associated microbial communities from plants grown in Nebraska, USA.</title>
        <authorList>
            <person name="Schachtman D."/>
        </authorList>
    </citation>
    <scope>NUCLEOTIDE SEQUENCE [LARGE SCALE GENOMIC DNA]</scope>
    <source>
        <strain evidence="4 5">BE167</strain>
    </source>
</reference>
<evidence type="ECO:0000256" key="1">
    <source>
        <dbReference type="ARBA" id="ARBA00022801"/>
    </source>
</evidence>
<dbReference type="PANTHER" id="PTHR12304">
    <property type="entry name" value="INOSINE-URIDINE PREFERRING NUCLEOSIDE HYDROLASE"/>
    <property type="match status" value="1"/>
</dbReference>
<dbReference type="EMBL" id="JAVDVQ010000015">
    <property type="protein sequence ID" value="MDR7083883.1"/>
    <property type="molecule type" value="Genomic_DNA"/>
</dbReference>
<feature type="domain" description="Inosine/uridine-preferring nucleoside hydrolase" evidence="3">
    <location>
        <begin position="18"/>
        <end position="339"/>
    </location>
</feature>
<dbReference type="PANTHER" id="PTHR12304:SF4">
    <property type="entry name" value="URIDINE NUCLEOSIDASE"/>
    <property type="match status" value="1"/>
</dbReference>
<gene>
    <name evidence="4" type="ORF">J2X01_003183</name>
</gene>
<evidence type="ECO:0000313" key="5">
    <source>
        <dbReference type="Proteomes" id="UP001252243"/>
    </source>
</evidence>